<dbReference type="Gene3D" id="3.10.50.10">
    <property type="match status" value="1"/>
</dbReference>
<dbReference type="Gene3D" id="3.20.20.80">
    <property type="entry name" value="Glycosidases"/>
    <property type="match status" value="1"/>
</dbReference>
<evidence type="ECO:0000256" key="2">
    <source>
        <dbReference type="ARBA" id="ARBA00004613"/>
    </source>
</evidence>
<evidence type="ECO:0000256" key="4">
    <source>
        <dbReference type="ARBA" id="ARBA00012729"/>
    </source>
</evidence>
<dbReference type="EC" id="3.2.1.14" evidence="4"/>
<dbReference type="GO" id="GO:0005576">
    <property type="term" value="C:extracellular region"/>
    <property type="evidence" value="ECO:0007669"/>
    <property type="project" value="UniProtKB-SubCell"/>
</dbReference>
<dbReference type="InterPro" id="IPR036861">
    <property type="entry name" value="Endochitinase-like_sf"/>
</dbReference>
<reference evidence="19" key="1">
    <citation type="submission" date="2022-07" db="EMBL/GenBank/DDBJ databases">
        <title>Fungi with potential for degradation of polypropylene.</title>
        <authorList>
            <person name="Gostincar C."/>
        </authorList>
    </citation>
    <scope>NUCLEOTIDE SEQUENCE</scope>
    <source>
        <strain evidence="19">EXF-13308</strain>
    </source>
</reference>
<dbReference type="PROSITE" id="PS00026">
    <property type="entry name" value="CHIT_BIND_I_1"/>
    <property type="match status" value="1"/>
</dbReference>
<sequence length="1302" mass="142715">MAHFSLRPAARLSCWFLSFICLYSSLNPHVLVYAADEECGEQAGGVNCPLNVCCSQWGFCGTTPEFCDTSQNCQSNCEGDFSPVSPWGYDVRNTIIGYFESWAPTNKGCGKKTASNIALGSLTHVNTAFGYIQPNTYTIYPIDGISVDYFKAVTNIKTSSPGTKVWLSLGGWTFSDNDTITQPVWGDLSSTQAKRSQFILSLDKFMTQWGFDGVDLDWEYPAAPDRRGNAADTRNYLALVQDIKTWFDTKGLGWGLSFTAPASYWYMKWFDIAGMADVVDFVNLMTYDMHGSWDDRSGWIGPHIYAHTNMSEIKDALQLLWRNNVPADKVNLGLAFYGRSYTLSNAHCATPGCEFSGPGEPGECTGTAGYLSYSEIKDLLKRTGATPVHDKETMTKYVRFDNNQWVSFDDPETIKEKVDYANSIGFRGLFIWAIDQDTTDHEMLAAVLGDKGLGYFSGVGDASDWTSYTASGCGWSDCGLVCGKGQQRVTSVRCPDPNGEARKQLCCPLDGSPDPDFCAWRTGQAFNFFGCAFALENPCLSDEVLIVKDSYYTDSSGHDESCLGLGEASYCCKQEETGDKLCDWAAGTCVKLDNGKPPDGINVCDQGQQFVTYRKGPCGADKVQPFCCSAGVDIGQLACHWDVGSSPNCAAGTCGQNEVNLGAQEGGGGKSSCVIPPAKRQHGCPECIGTTYVYPTLCCNKDALRIDVKTLPVPLENLFFADDLKSLPADSKPDFAILTDTDEGNSDPNSNSFAWHIIDGPEEEVTTVDKRDGSHWEVYDCDPVLHEGQQTAKMVCTDDSADSNCDRIWLGEIVATVIKMPKGCGPGKYAMAVSLEAIKGEQPPPHINIRNCRRGVTSPTVYKLTFDYDFSVLQKRASNALLRIDYSDNPGYWSEIVSAPASKMKREVQREVDEEHGGDWHAFLDHHWSLERRATPDHELHLLHERWFSITLDDWIQRMRNVELEYTALRHSIDDVFVIPLFDETKVCQIGPVTQTLSAKLTASMNINVQTSAQLTIMGNLGDLSSFRQSHVTLRNMGSVTVLVDFQAFGQLRFGSLSNELAGVAPLGASVTIPGIVTIGPQFKIIGGLQGMVEVHANAQYQLTLAAWDFAQSYPYNGDKPYDEDDLNIEEDGDGAARQGISNKTLGSEWSWDVGASGSVEVHFTPQVTFGVVWNANLGVPNAAIDFGVDTYGRLYGQIGATSGTDDISYCYGMDAGYEVYVRAAAPTLFPGLPNLNRYWTITKQEVPVLKSADNCGSSSSSKRDLLVDRVPPEWMGQGAGISPNPSNVEVFDLPLTADFKV</sequence>
<comment type="caution">
    <text evidence="19">The sequence shown here is derived from an EMBL/GenBank/DDBJ whole genome shotgun (WGS) entry which is preliminary data.</text>
</comment>
<dbReference type="GO" id="GO:0008061">
    <property type="term" value="F:chitin binding"/>
    <property type="evidence" value="ECO:0007669"/>
    <property type="project" value="UniProtKB-UniRule"/>
</dbReference>
<feature type="signal peptide" evidence="16">
    <location>
        <begin position="1"/>
        <end position="25"/>
    </location>
</feature>
<dbReference type="PANTHER" id="PTHR11177:SF397">
    <property type="entry name" value="CHITINASE"/>
    <property type="match status" value="1"/>
</dbReference>
<feature type="disulfide bond" evidence="14">
    <location>
        <begin position="48"/>
        <end position="60"/>
    </location>
</feature>
<feature type="disulfide bond" evidence="14">
    <location>
        <begin position="53"/>
        <end position="67"/>
    </location>
</feature>
<dbReference type="GO" id="GO:0006032">
    <property type="term" value="P:chitin catabolic process"/>
    <property type="evidence" value="ECO:0007669"/>
    <property type="project" value="UniProtKB-KW"/>
</dbReference>
<dbReference type="EMBL" id="JANBVO010000020">
    <property type="protein sequence ID" value="KAJ9143043.1"/>
    <property type="molecule type" value="Genomic_DNA"/>
</dbReference>
<dbReference type="SUPFAM" id="SSF57016">
    <property type="entry name" value="Plant lectins/antimicrobial peptides"/>
    <property type="match status" value="1"/>
</dbReference>
<dbReference type="CDD" id="cd00035">
    <property type="entry name" value="ChtBD1"/>
    <property type="match status" value="1"/>
</dbReference>
<dbReference type="InterPro" id="IPR050314">
    <property type="entry name" value="Glycosyl_Hydrlase_18"/>
</dbReference>
<evidence type="ECO:0000256" key="8">
    <source>
        <dbReference type="ARBA" id="ARBA00022801"/>
    </source>
</evidence>
<dbReference type="PROSITE" id="PS01095">
    <property type="entry name" value="GH18_1"/>
    <property type="match status" value="1"/>
</dbReference>
<evidence type="ECO:0000256" key="1">
    <source>
        <dbReference type="ARBA" id="ARBA00000822"/>
    </source>
</evidence>
<evidence type="ECO:0000256" key="6">
    <source>
        <dbReference type="ARBA" id="ARBA00022669"/>
    </source>
</evidence>
<comment type="similarity">
    <text evidence="3">Belongs to the glycosyl hydrolase 18 family. Chitinase class V subfamily.</text>
</comment>
<evidence type="ECO:0000256" key="7">
    <source>
        <dbReference type="ARBA" id="ARBA00022729"/>
    </source>
</evidence>
<keyword evidence="10" id="KW-0325">Glycoprotein</keyword>
<keyword evidence="13" id="KW-0624">Polysaccharide degradation</keyword>
<feature type="disulfide bond" evidence="14">
    <location>
        <begin position="39"/>
        <end position="54"/>
    </location>
</feature>
<keyword evidence="6 14" id="KW-0147">Chitin-binding</keyword>
<dbReference type="InterPro" id="IPR001579">
    <property type="entry name" value="Glyco_hydro_18_chit_AS"/>
</dbReference>
<evidence type="ECO:0000256" key="3">
    <source>
        <dbReference type="ARBA" id="ARBA00008682"/>
    </source>
</evidence>
<name>A0AA38RPP7_9PEZI</name>
<protein>
    <recommendedName>
        <fullName evidence="4">chitinase</fullName>
        <ecNumber evidence="4">3.2.1.14</ecNumber>
    </recommendedName>
</protein>
<dbReference type="SUPFAM" id="SSF51445">
    <property type="entry name" value="(Trans)glycosidases"/>
    <property type="match status" value="1"/>
</dbReference>
<dbReference type="GO" id="GO:0000272">
    <property type="term" value="P:polysaccharide catabolic process"/>
    <property type="evidence" value="ECO:0007669"/>
    <property type="project" value="UniProtKB-KW"/>
</dbReference>
<organism evidence="19 20">
    <name type="scientific">Pleurostoma richardsiae</name>
    <dbReference type="NCBI Taxonomy" id="41990"/>
    <lineage>
        <taxon>Eukaryota</taxon>
        <taxon>Fungi</taxon>
        <taxon>Dikarya</taxon>
        <taxon>Ascomycota</taxon>
        <taxon>Pezizomycotina</taxon>
        <taxon>Sordariomycetes</taxon>
        <taxon>Sordariomycetidae</taxon>
        <taxon>Calosphaeriales</taxon>
        <taxon>Pleurostomataceae</taxon>
        <taxon>Pleurostoma</taxon>
    </lineage>
</organism>
<dbReference type="Gene3D" id="3.30.60.10">
    <property type="entry name" value="Endochitinase-like"/>
    <property type="match status" value="1"/>
</dbReference>
<evidence type="ECO:0000256" key="13">
    <source>
        <dbReference type="ARBA" id="ARBA00023326"/>
    </source>
</evidence>
<dbReference type="InterPro" id="IPR029070">
    <property type="entry name" value="Chitinase_insertion_sf"/>
</dbReference>
<evidence type="ECO:0000256" key="14">
    <source>
        <dbReference type="PROSITE-ProRule" id="PRU00261"/>
    </source>
</evidence>
<gene>
    <name evidence="19" type="ORF">NKR23_g6750</name>
</gene>
<dbReference type="Proteomes" id="UP001174694">
    <property type="component" value="Unassembled WGS sequence"/>
</dbReference>
<keyword evidence="7 16" id="KW-0732">Signal</keyword>
<keyword evidence="20" id="KW-1185">Reference proteome</keyword>
<accession>A0AA38RPP7</accession>
<evidence type="ECO:0000256" key="11">
    <source>
        <dbReference type="ARBA" id="ARBA00023277"/>
    </source>
</evidence>
<dbReference type="InterPro" id="IPR017853">
    <property type="entry name" value="GH"/>
</dbReference>
<evidence type="ECO:0000256" key="16">
    <source>
        <dbReference type="SAM" id="SignalP"/>
    </source>
</evidence>
<dbReference type="PANTHER" id="PTHR11177">
    <property type="entry name" value="CHITINASE"/>
    <property type="match status" value="1"/>
</dbReference>
<keyword evidence="14" id="KW-1015">Disulfide bond</keyword>
<feature type="disulfide bond" evidence="14">
    <location>
        <begin position="73"/>
        <end position="77"/>
    </location>
</feature>
<evidence type="ECO:0000256" key="12">
    <source>
        <dbReference type="ARBA" id="ARBA00023295"/>
    </source>
</evidence>
<dbReference type="InterPro" id="IPR011583">
    <property type="entry name" value="Chitinase_II/V-like_cat"/>
</dbReference>
<comment type="subcellular location">
    <subcellularLocation>
        <location evidence="2">Secreted</location>
    </subcellularLocation>
</comment>
<keyword evidence="12 15" id="KW-0326">Glycosidase</keyword>
<dbReference type="SMART" id="SM00270">
    <property type="entry name" value="ChtBD1"/>
    <property type="match status" value="1"/>
</dbReference>
<feature type="domain" description="GH18" evidence="18">
    <location>
        <begin position="93"/>
        <end position="454"/>
    </location>
</feature>
<feature type="domain" description="Chitin-binding type-1" evidence="17">
    <location>
        <begin position="36"/>
        <end position="79"/>
    </location>
</feature>
<dbReference type="Pfam" id="PF00704">
    <property type="entry name" value="Glyco_hydro_18"/>
    <property type="match status" value="1"/>
</dbReference>
<proteinExistence type="inferred from homology"/>
<dbReference type="SMART" id="SM00636">
    <property type="entry name" value="Glyco_18"/>
    <property type="match status" value="1"/>
</dbReference>
<dbReference type="InterPro" id="IPR001223">
    <property type="entry name" value="Glyco_hydro18_cat"/>
</dbReference>
<keyword evidence="8 15" id="KW-0378">Hydrolase</keyword>
<dbReference type="GO" id="GO:0008843">
    <property type="term" value="F:endochitinase activity"/>
    <property type="evidence" value="ECO:0007669"/>
    <property type="project" value="UniProtKB-EC"/>
</dbReference>
<feature type="chain" id="PRO_5041376871" description="chitinase" evidence="16">
    <location>
        <begin position="26"/>
        <end position="1302"/>
    </location>
</feature>
<evidence type="ECO:0000259" key="18">
    <source>
        <dbReference type="PROSITE" id="PS51910"/>
    </source>
</evidence>
<evidence type="ECO:0000256" key="5">
    <source>
        <dbReference type="ARBA" id="ARBA00022525"/>
    </source>
</evidence>
<evidence type="ECO:0000313" key="20">
    <source>
        <dbReference type="Proteomes" id="UP001174694"/>
    </source>
</evidence>
<dbReference type="PROSITE" id="PS51910">
    <property type="entry name" value="GH18_2"/>
    <property type="match status" value="1"/>
</dbReference>
<evidence type="ECO:0000256" key="9">
    <source>
        <dbReference type="ARBA" id="ARBA00023024"/>
    </source>
</evidence>
<keyword evidence="5" id="KW-0964">Secreted</keyword>
<evidence type="ECO:0000313" key="19">
    <source>
        <dbReference type="EMBL" id="KAJ9143043.1"/>
    </source>
</evidence>
<dbReference type="InterPro" id="IPR001002">
    <property type="entry name" value="Chitin-bd_1"/>
</dbReference>
<evidence type="ECO:0000256" key="15">
    <source>
        <dbReference type="RuleBase" id="RU000489"/>
    </source>
</evidence>
<evidence type="ECO:0000259" key="17">
    <source>
        <dbReference type="PROSITE" id="PS50941"/>
    </source>
</evidence>
<dbReference type="PROSITE" id="PS50941">
    <property type="entry name" value="CHIT_BIND_I_2"/>
    <property type="match status" value="1"/>
</dbReference>
<keyword evidence="9" id="KW-0146">Chitin degradation</keyword>
<dbReference type="InterPro" id="IPR018371">
    <property type="entry name" value="Chitin-binding_1_CS"/>
</dbReference>
<dbReference type="FunFam" id="3.10.50.10:FF:000003">
    <property type="entry name" value="Class V chitinase CHIT5b"/>
    <property type="match status" value="1"/>
</dbReference>
<comment type="catalytic activity">
    <reaction evidence="1">
        <text>Random endo-hydrolysis of N-acetyl-beta-D-glucosaminide (1-&gt;4)-beta-linkages in chitin and chitodextrins.</text>
        <dbReference type="EC" id="3.2.1.14"/>
    </reaction>
</comment>
<evidence type="ECO:0000256" key="10">
    <source>
        <dbReference type="ARBA" id="ARBA00023180"/>
    </source>
</evidence>
<keyword evidence="11" id="KW-0119">Carbohydrate metabolism</keyword>
<dbReference type="Pfam" id="PF00187">
    <property type="entry name" value="Chitin_bind_1"/>
    <property type="match status" value="1"/>
</dbReference>
<dbReference type="SUPFAM" id="SSF54556">
    <property type="entry name" value="Chitinase insertion domain"/>
    <property type="match status" value="1"/>
</dbReference>